<dbReference type="InterPro" id="IPR036271">
    <property type="entry name" value="Tet_transcr_reg_TetR-rel_C_sf"/>
</dbReference>
<dbReference type="InterPro" id="IPR050109">
    <property type="entry name" value="HTH-type_TetR-like_transc_reg"/>
</dbReference>
<gene>
    <name evidence="6" type="ORF">SAMN05660657_00072</name>
</gene>
<feature type="domain" description="HTH tetR-type" evidence="5">
    <location>
        <begin position="3"/>
        <end position="64"/>
    </location>
</feature>
<dbReference type="PANTHER" id="PTHR30055:SF209">
    <property type="entry name" value="POSSIBLE TRANSCRIPTIONAL REGULATORY PROTEIN (PROBABLY TETR-FAMILY)"/>
    <property type="match status" value="1"/>
</dbReference>
<evidence type="ECO:0000256" key="3">
    <source>
        <dbReference type="ARBA" id="ARBA00023163"/>
    </source>
</evidence>
<dbReference type="STRING" id="1296565.SAMN05660657_00072"/>
<dbReference type="InterPro" id="IPR009057">
    <property type="entry name" value="Homeodomain-like_sf"/>
</dbReference>
<dbReference type="AlphaFoldDB" id="A0A1I6X3Z9"/>
<accession>A0A1I6X3Z9</accession>
<evidence type="ECO:0000313" key="7">
    <source>
        <dbReference type="Proteomes" id="UP000199546"/>
    </source>
</evidence>
<dbReference type="Pfam" id="PF00440">
    <property type="entry name" value="TetR_N"/>
    <property type="match status" value="1"/>
</dbReference>
<sequence length="185" mass="19013">MPRDLRSDLLAAAGTLVERNGSVEAVSLRGVAREAGVSAPAVYGHFADLGVLLDAVVAHGFTDLVAAVRAATDGVPDPVERLLAGCGAYVRCGLSAPGRYRAMFGSRQVPAGAAAFDVLVDAVGACVQAGRSASRDPRADATLVWTALHGLVTLWAGWVDRPGPDLDAQVDALVRRLALVDDGSA</sequence>
<dbReference type="InterPro" id="IPR001647">
    <property type="entry name" value="HTH_TetR"/>
</dbReference>
<name>A0A1I6X3Z9_9ACTN</name>
<keyword evidence="2 4" id="KW-0238">DNA-binding</keyword>
<dbReference type="InterPro" id="IPR025996">
    <property type="entry name" value="MT1864/Rv1816-like_C"/>
</dbReference>
<dbReference type="Pfam" id="PF13305">
    <property type="entry name" value="TetR_C_33"/>
    <property type="match status" value="1"/>
</dbReference>
<dbReference type="SUPFAM" id="SSF48498">
    <property type="entry name" value="Tetracyclin repressor-like, C-terminal domain"/>
    <property type="match status" value="1"/>
</dbReference>
<keyword evidence="7" id="KW-1185">Reference proteome</keyword>
<dbReference type="EMBL" id="FPBA01000001">
    <property type="protein sequence ID" value="SFT32967.1"/>
    <property type="molecule type" value="Genomic_DNA"/>
</dbReference>
<dbReference type="PROSITE" id="PS50977">
    <property type="entry name" value="HTH_TETR_2"/>
    <property type="match status" value="1"/>
</dbReference>
<evidence type="ECO:0000259" key="5">
    <source>
        <dbReference type="PROSITE" id="PS50977"/>
    </source>
</evidence>
<evidence type="ECO:0000313" key="6">
    <source>
        <dbReference type="EMBL" id="SFT32967.1"/>
    </source>
</evidence>
<dbReference type="Proteomes" id="UP000199546">
    <property type="component" value="Unassembled WGS sequence"/>
</dbReference>
<dbReference type="RefSeq" id="WP_093577482.1">
    <property type="nucleotide sequence ID" value="NZ_FPBA01000001.1"/>
</dbReference>
<dbReference type="OrthoDB" id="8222629at2"/>
<dbReference type="GO" id="GO:0003700">
    <property type="term" value="F:DNA-binding transcription factor activity"/>
    <property type="evidence" value="ECO:0007669"/>
    <property type="project" value="TreeGrafter"/>
</dbReference>
<feature type="DNA-binding region" description="H-T-H motif" evidence="4">
    <location>
        <begin position="27"/>
        <end position="46"/>
    </location>
</feature>
<dbReference type="PANTHER" id="PTHR30055">
    <property type="entry name" value="HTH-TYPE TRANSCRIPTIONAL REGULATOR RUTR"/>
    <property type="match status" value="1"/>
</dbReference>
<keyword evidence="1" id="KW-0805">Transcription regulation</keyword>
<evidence type="ECO:0000256" key="1">
    <source>
        <dbReference type="ARBA" id="ARBA00023015"/>
    </source>
</evidence>
<evidence type="ECO:0000256" key="4">
    <source>
        <dbReference type="PROSITE-ProRule" id="PRU00335"/>
    </source>
</evidence>
<protein>
    <submittedName>
        <fullName evidence="6">Transcriptional regulator, TetR family</fullName>
    </submittedName>
</protein>
<reference evidence="7" key="1">
    <citation type="submission" date="2016-10" db="EMBL/GenBank/DDBJ databases">
        <authorList>
            <person name="Varghese N."/>
            <person name="Submissions S."/>
        </authorList>
    </citation>
    <scope>NUCLEOTIDE SEQUENCE [LARGE SCALE GENOMIC DNA]</scope>
    <source>
        <strain evidence="7">DSM 46136</strain>
    </source>
</reference>
<keyword evidence="3" id="KW-0804">Transcription</keyword>
<dbReference type="SUPFAM" id="SSF46689">
    <property type="entry name" value="Homeodomain-like"/>
    <property type="match status" value="1"/>
</dbReference>
<evidence type="ECO:0000256" key="2">
    <source>
        <dbReference type="ARBA" id="ARBA00023125"/>
    </source>
</evidence>
<dbReference type="GO" id="GO:0000976">
    <property type="term" value="F:transcription cis-regulatory region binding"/>
    <property type="evidence" value="ECO:0007669"/>
    <property type="project" value="TreeGrafter"/>
</dbReference>
<organism evidence="6 7">
    <name type="scientific">Geodermatophilus amargosae</name>
    <dbReference type="NCBI Taxonomy" id="1296565"/>
    <lineage>
        <taxon>Bacteria</taxon>
        <taxon>Bacillati</taxon>
        <taxon>Actinomycetota</taxon>
        <taxon>Actinomycetes</taxon>
        <taxon>Geodermatophilales</taxon>
        <taxon>Geodermatophilaceae</taxon>
        <taxon>Geodermatophilus</taxon>
    </lineage>
</organism>
<dbReference type="Gene3D" id="1.10.357.10">
    <property type="entry name" value="Tetracycline Repressor, domain 2"/>
    <property type="match status" value="1"/>
</dbReference>
<proteinExistence type="predicted"/>